<gene>
    <name evidence="2" type="ORF">SAMN04488021_11027</name>
</gene>
<keyword evidence="3" id="KW-1185">Reference proteome</keyword>
<evidence type="ECO:0000313" key="3">
    <source>
        <dbReference type="Proteomes" id="UP000183635"/>
    </source>
</evidence>
<evidence type="ECO:0000256" key="1">
    <source>
        <dbReference type="SAM" id="Phobius"/>
    </source>
</evidence>
<reference evidence="2 3" key="1">
    <citation type="submission" date="2016-10" db="EMBL/GenBank/DDBJ databases">
        <authorList>
            <person name="de Groot N.N."/>
        </authorList>
    </citation>
    <scope>NUCLEOTIDE SEQUENCE [LARGE SCALE GENOMIC DNA]</scope>
    <source>
        <strain evidence="2 3">DSM 8537</strain>
    </source>
</reference>
<feature type="transmembrane region" description="Helical" evidence="1">
    <location>
        <begin position="318"/>
        <end position="336"/>
    </location>
</feature>
<dbReference type="SUPFAM" id="SSF103481">
    <property type="entry name" value="Multidrug resistance efflux transporter EmrE"/>
    <property type="match status" value="1"/>
</dbReference>
<feature type="transmembrane region" description="Helical" evidence="1">
    <location>
        <begin position="293"/>
        <end position="312"/>
    </location>
</feature>
<dbReference type="RefSeq" id="WP_074966985.1">
    <property type="nucleotide sequence ID" value="NZ_CBCRYP010000014.1"/>
</dbReference>
<keyword evidence="1" id="KW-0472">Membrane</keyword>
<dbReference type="STRING" id="34004.SAMN04488021_11027"/>
<feature type="transmembrane region" description="Helical" evidence="1">
    <location>
        <begin position="160"/>
        <end position="178"/>
    </location>
</feature>
<organism evidence="2 3">
    <name type="scientific">Paracoccus aminovorans</name>
    <dbReference type="NCBI Taxonomy" id="34004"/>
    <lineage>
        <taxon>Bacteria</taxon>
        <taxon>Pseudomonadati</taxon>
        <taxon>Pseudomonadota</taxon>
        <taxon>Alphaproteobacteria</taxon>
        <taxon>Rhodobacterales</taxon>
        <taxon>Paracoccaceae</taxon>
        <taxon>Paracoccus</taxon>
    </lineage>
</organism>
<proteinExistence type="predicted"/>
<feature type="transmembrane region" description="Helical" evidence="1">
    <location>
        <begin position="223"/>
        <end position="243"/>
    </location>
</feature>
<name>A0A1I2ZR01_9RHOB</name>
<keyword evidence="1" id="KW-0812">Transmembrane</keyword>
<feature type="transmembrane region" description="Helical" evidence="1">
    <location>
        <begin position="190"/>
        <end position="211"/>
    </location>
</feature>
<feature type="transmembrane region" description="Helical" evidence="1">
    <location>
        <begin position="103"/>
        <end position="123"/>
    </location>
</feature>
<feature type="transmembrane region" description="Helical" evidence="1">
    <location>
        <begin position="21"/>
        <end position="42"/>
    </location>
</feature>
<keyword evidence="1" id="KW-1133">Transmembrane helix</keyword>
<feature type="transmembrane region" description="Helical" evidence="1">
    <location>
        <begin position="263"/>
        <end position="281"/>
    </location>
</feature>
<dbReference type="EMBL" id="FOPU01000010">
    <property type="protein sequence ID" value="SFH40174.1"/>
    <property type="molecule type" value="Genomic_DNA"/>
</dbReference>
<dbReference type="Proteomes" id="UP000183635">
    <property type="component" value="Unassembled WGS sequence"/>
</dbReference>
<protein>
    <recommendedName>
        <fullName evidence="4">EamA-like transporter family protein</fullName>
    </recommendedName>
</protein>
<feature type="transmembrane region" description="Helical" evidence="1">
    <location>
        <begin position="62"/>
        <end position="83"/>
    </location>
</feature>
<feature type="transmembrane region" description="Helical" evidence="1">
    <location>
        <begin position="129"/>
        <end position="148"/>
    </location>
</feature>
<evidence type="ECO:0008006" key="4">
    <source>
        <dbReference type="Google" id="ProtNLM"/>
    </source>
</evidence>
<sequence>MASGVTLQALREKSRNYQVRWGFIWAFWCAVLWAAWYVPGYAIYYEQPFVQLTQGGNADNLLAAMVVAFLNAIAVLVFMFLWVGTLGKTGEYFRTLRQPKISLWYLPAGLAGGCAIFGTYVAMVYVGPGFAAVAGLLYPLVGAMLARLWYNERITARATVGLLVLVTGAVLIFLPGLIGDLRGEGGNSRWIGYIGGALAFIGWGLEGAVAGRALDVSDPDVGLTLRFTAELLIWVVVGVPVTWMLAGDQLWISIQTALAQPGVWHMLVLMGMTFAFCYVSWYKSFPLIGVGRGQAIAALYGPLSLVYLWIFGGLAPDIWFAMGAAVAVTGSFILFTEGRGVLEVIRAVEKG</sequence>
<evidence type="ECO:0000313" key="2">
    <source>
        <dbReference type="EMBL" id="SFH40174.1"/>
    </source>
</evidence>
<dbReference type="AlphaFoldDB" id="A0A1I2ZR01"/>
<dbReference type="InterPro" id="IPR037185">
    <property type="entry name" value="EmrE-like"/>
</dbReference>
<accession>A0A1I2ZR01</accession>
<dbReference type="OrthoDB" id="5604143at2"/>